<evidence type="ECO:0000259" key="4">
    <source>
        <dbReference type="Pfam" id="PF05050"/>
    </source>
</evidence>
<accession>A0AAD7XK32</accession>
<organism evidence="5 6">
    <name type="scientific">Chrysophaeum taylorii</name>
    <dbReference type="NCBI Taxonomy" id="2483200"/>
    <lineage>
        <taxon>Eukaryota</taxon>
        <taxon>Sar</taxon>
        <taxon>Stramenopiles</taxon>
        <taxon>Ochrophyta</taxon>
        <taxon>Pelagophyceae</taxon>
        <taxon>Pelagomonadales</taxon>
        <taxon>Pelagomonadaceae</taxon>
        <taxon>Chrysophaeum</taxon>
    </lineage>
</organism>
<comment type="similarity">
    <text evidence="1">Belongs to the glycosyltransferase 47 family.</text>
</comment>
<dbReference type="Pfam" id="PF05050">
    <property type="entry name" value="Methyltransf_21"/>
    <property type="match status" value="1"/>
</dbReference>
<gene>
    <name evidence="5" type="ORF">CTAYLR_003278</name>
</gene>
<name>A0AAD7XK32_9STRA</name>
<dbReference type="InterPro" id="IPR040911">
    <property type="entry name" value="Exostosin_GT47"/>
</dbReference>
<evidence type="ECO:0000313" key="6">
    <source>
        <dbReference type="Proteomes" id="UP001230188"/>
    </source>
</evidence>
<dbReference type="EMBL" id="JAQMWT010000443">
    <property type="protein sequence ID" value="KAJ8601261.1"/>
    <property type="molecule type" value="Genomic_DNA"/>
</dbReference>
<evidence type="ECO:0000256" key="2">
    <source>
        <dbReference type="SAM" id="MobiDB-lite"/>
    </source>
</evidence>
<feature type="domain" description="Exostosin GT47" evidence="3">
    <location>
        <begin position="108"/>
        <end position="194"/>
    </location>
</feature>
<dbReference type="Proteomes" id="UP001230188">
    <property type="component" value="Unassembled WGS sequence"/>
</dbReference>
<keyword evidence="6" id="KW-1185">Reference proteome</keyword>
<evidence type="ECO:0000259" key="3">
    <source>
        <dbReference type="Pfam" id="PF03016"/>
    </source>
</evidence>
<protein>
    <submittedName>
        <fullName evidence="5">Uncharacterized protein</fullName>
    </submittedName>
</protein>
<dbReference type="PANTHER" id="PTHR11062">
    <property type="entry name" value="EXOSTOSIN HEPARAN SULFATE GLYCOSYLTRANSFERASE -RELATED"/>
    <property type="match status" value="1"/>
</dbReference>
<dbReference type="InterPro" id="IPR006342">
    <property type="entry name" value="FkbM_mtfrase"/>
</dbReference>
<feature type="compositionally biased region" description="Basic and acidic residues" evidence="2">
    <location>
        <begin position="372"/>
        <end position="388"/>
    </location>
</feature>
<evidence type="ECO:0000313" key="5">
    <source>
        <dbReference type="EMBL" id="KAJ8601261.1"/>
    </source>
</evidence>
<feature type="domain" description="Methyltransferase FkbM" evidence="4">
    <location>
        <begin position="195"/>
        <end position="302"/>
    </location>
</feature>
<dbReference type="Pfam" id="PF03016">
    <property type="entry name" value="Exostosin_GT47"/>
    <property type="match status" value="1"/>
</dbReference>
<reference evidence="5" key="1">
    <citation type="submission" date="2023-01" db="EMBL/GenBank/DDBJ databases">
        <title>Metagenome sequencing of chrysophaentin producing Chrysophaeum taylorii.</title>
        <authorList>
            <person name="Davison J."/>
            <person name="Bewley C."/>
        </authorList>
    </citation>
    <scope>NUCLEOTIDE SEQUENCE</scope>
    <source>
        <strain evidence="5">NIES-1699</strain>
    </source>
</reference>
<proteinExistence type="inferred from homology"/>
<evidence type="ECO:0000256" key="1">
    <source>
        <dbReference type="ARBA" id="ARBA00010271"/>
    </source>
</evidence>
<dbReference type="GO" id="GO:0016757">
    <property type="term" value="F:glycosyltransferase activity"/>
    <property type="evidence" value="ECO:0007669"/>
    <property type="project" value="InterPro"/>
</dbReference>
<dbReference type="AlphaFoldDB" id="A0AAD7XK32"/>
<dbReference type="InterPro" id="IPR004263">
    <property type="entry name" value="Exostosin"/>
</dbReference>
<feature type="region of interest" description="Disordered" evidence="2">
    <location>
        <begin position="369"/>
        <end position="388"/>
    </location>
</feature>
<sequence length="388" mass="43610">MHAKSFDRDHDVSWPLHPAPTFVAEADRALGGGSDAREAHLAMLAIEPDRCALEFSERPVKISFIGTATHRVRLALASALSSDDGGDIISRVWQPSSTVLRDDSELLNLTRAMGCNRESGDMATTVMACSQFVLAPRGHSLHSSRLLEAIASGAVPIVVSDGWVLPFEYEDIDWDSIVLRVSEAAVANVTRIARQAATSSFWNDNATRGDGRQLVVPVISLRTILEDLGHVDIPYLKTDMQGADFEAIRAIVEEDSAGVGLFRRIPNLLTEVWMHNEQSYTGFKNDLCRDWLPMMDSIGYRLVYLRMIESEIMRRRSQEQLDQWSREWGYNPHVQCAHDISNPKHIPRPGLFEADAHWIRNDTFEAILNGEKPPRPPLDSDHDWPLFY</sequence>
<comment type="caution">
    <text evidence="5">The sequence shown here is derived from an EMBL/GenBank/DDBJ whole genome shotgun (WGS) entry which is preliminary data.</text>
</comment>